<organism evidence="2">
    <name type="scientific">Tanacetum cinerariifolium</name>
    <name type="common">Dalmatian daisy</name>
    <name type="synonym">Chrysanthemum cinerariifolium</name>
    <dbReference type="NCBI Taxonomy" id="118510"/>
    <lineage>
        <taxon>Eukaryota</taxon>
        <taxon>Viridiplantae</taxon>
        <taxon>Streptophyta</taxon>
        <taxon>Embryophyta</taxon>
        <taxon>Tracheophyta</taxon>
        <taxon>Spermatophyta</taxon>
        <taxon>Magnoliopsida</taxon>
        <taxon>eudicotyledons</taxon>
        <taxon>Gunneridae</taxon>
        <taxon>Pentapetalae</taxon>
        <taxon>asterids</taxon>
        <taxon>campanulids</taxon>
        <taxon>Asterales</taxon>
        <taxon>Asteraceae</taxon>
        <taxon>Asteroideae</taxon>
        <taxon>Anthemideae</taxon>
        <taxon>Anthemidinae</taxon>
        <taxon>Tanacetum</taxon>
    </lineage>
</organism>
<proteinExistence type="predicted"/>
<feature type="region of interest" description="Disordered" evidence="1">
    <location>
        <begin position="103"/>
        <end position="127"/>
    </location>
</feature>
<keyword evidence="2" id="KW-0378">Hydrolase</keyword>
<dbReference type="Gene3D" id="3.40.50.300">
    <property type="entry name" value="P-loop containing nucleotide triphosphate hydrolases"/>
    <property type="match status" value="1"/>
</dbReference>
<dbReference type="InterPro" id="IPR027417">
    <property type="entry name" value="P-loop_NTPase"/>
</dbReference>
<feature type="compositionally biased region" description="Basic and acidic residues" evidence="1">
    <location>
        <begin position="110"/>
        <end position="123"/>
    </location>
</feature>
<keyword evidence="2" id="KW-0547">Nucleotide-binding</keyword>
<keyword evidence="2" id="KW-0347">Helicase</keyword>
<sequence>MSSNNLGERMKDNWSQHAQKHDNFSNPDKFLKSNFLFSLPTLKPPVEGSMTAAVSPHADKAWQALSNLKLSSKNYIKPGKSRPLANNGGTTFSKDVGRTTHQYSSVNNKDFGRTQENRSHETNVQHSVPRHMTSQFAAVSPSVADAGRFGTVLNGGYASSSMDVGGRTMNSSCSNTTYSGHGMHNHTTNASHFKGSHETDVGGLDDDDIFLDLDVDQIVSQHYQSTCTPKSSISMFPHVTPAASNNMARHDDICLPPELCEDCNHGFKLGHCPEASNHLQLMKDMLISISNDLLDNFDLDPDQTEKLRQDRLLLNKQIQQLEKHLHASLVSDKPGFSLKHGLNRWNSPSVSYDSASYSTNCSAPREPYVPKYVDVNYSEGSNDKNWSKRDFPWTKELELPALICSGITLVISPLVSLIQDQIMHLLQIFVSKEKLWTTRDMYQSD</sequence>
<reference evidence="2" key="1">
    <citation type="journal article" date="2019" name="Sci. Rep.">
        <title>Draft genome of Tanacetum cinerariifolium, the natural source of mosquito coil.</title>
        <authorList>
            <person name="Yamashiro T."/>
            <person name="Shiraishi A."/>
            <person name="Satake H."/>
            <person name="Nakayama K."/>
        </authorList>
    </citation>
    <scope>NUCLEOTIDE SEQUENCE</scope>
</reference>
<evidence type="ECO:0000256" key="1">
    <source>
        <dbReference type="SAM" id="MobiDB-lite"/>
    </source>
</evidence>
<evidence type="ECO:0000313" key="2">
    <source>
        <dbReference type="EMBL" id="GEU70477.1"/>
    </source>
</evidence>
<feature type="compositionally biased region" description="Basic and acidic residues" evidence="1">
    <location>
        <begin position="8"/>
        <end position="21"/>
    </location>
</feature>
<accession>A0A6L2MB56</accession>
<keyword evidence="2" id="KW-0067">ATP-binding</keyword>
<dbReference type="GO" id="GO:0004386">
    <property type="term" value="F:helicase activity"/>
    <property type="evidence" value="ECO:0007669"/>
    <property type="project" value="UniProtKB-KW"/>
</dbReference>
<name>A0A6L2MB56_TANCI</name>
<dbReference type="AlphaFoldDB" id="A0A6L2MB56"/>
<feature type="region of interest" description="Disordered" evidence="1">
    <location>
        <begin position="1"/>
        <end position="21"/>
    </location>
</feature>
<protein>
    <submittedName>
        <fullName evidence="2">ATP-dependent DNA helicase Q-like 4A isoform X1</fullName>
    </submittedName>
</protein>
<comment type="caution">
    <text evidence="2">The sequence shown here is derived from an EMBL/GenBank/DDBJ whole genome shotgun (WGS) entry which is preliminary data.</text>
</comment>
<gene>
    <name evidence="2" type="ORF">Tci_042455</name>
</gene>
<dbReference type="EMBL" id="BKCJ010006120">
    <property type="protein sequence ID" value="GEU70477.1"/>
    <property type="molecule type" value="Genomic_DNA"/>
</dbReference>